<evidence type="ECO:0000313" key="2">
    <source>
        <dbReference type="RefSeq" id="XP_020546930.1"/>
    </source>
</evidence>
<dbReference type="InterPro" id="IPR053313">
    <property type="entry name" value="RGF"/>
</dbReference>
<name>A0A8M8USH4_SESIN</name>
<sequence>MHTSLFIYIYIFPHSSQTTQNFPHHNHSIMCAKIPLLLLLSCFLTMHACNARPFAGATSISHKVEKNLKFNKNHSSNMKNTFWKRLNPMETKDLCQKNKGIERIKSGSEDCNNKSSDLHKGLLHPSISEASRWPHDLDVREMAIFKDEDLSKTDYQPPHRKSPIHNK</sequence>
<organism evidence="1 2">
    <name type="scientific">Sesamum indicum</name>
    <name type="common">Oriental sesame</name>
    <name type="synonym">Sesamum orientale</name>
    <dbReference type="NCBI Taxonomy" id="4182"/>
    <lineage>
        <taxon>Eukaryota</taxon>
        <taxon>Viridiplantae</taxon>
        <taxon>Streptophyta</taxon>
        <taxon>Embryophyta</taxon>
        <taxon>Tracheophyta</taxon>
        <taxon>Spermatophyta</taxon>
        <taxon>Magnoliopsida</taxon>
        <taxon>eudicotyledons</taxon>
        <taxon>Gunneridae</taxon>
        <taxon>Pentapetalae</taxon>
        <taxon>asterids</taxon>
        <taxon>lamiids</taxon>
        <taxon>Lamiales</taxon>
        <taxon>Pedaliaceae</taxon>
        <taxon>Sesamum</taxon>
    </lineage>
</organism>
<accession>A0A8M8USH4</accession>
<evidence type="ECO:0000313" key="1">
    <source>
        <dbReference type="Proteomes" id="UP000504604"/>
    </source>
</evidence>
<dbReference type="AlphaFoldDB" id="A0A8M8USH4"/>
<keyword evidence="1" id="KW-1185">Reference proteome</keyword>
<dbReference type="Proteomes" id="UP000504604">
    <property type="component" value="Unplaced"/>
</dbReference>
<proteinExistence type="predicted"/>
<gene>
    <name evidence="2" type="primary">LOC110011310</name>
</gene>
<dbReference type="OrthoDB" id="689613at2759"/>
<dbReference type="PANTHER" id="PTHR34961:SF7">
    <property type="entry name" value="TRANSMEMBRANE PROTEIN"/>
    <property type="match status" value="1"/>
</dbReference>
<dbReference type="RefSeq" id="XP_020546930.1">
    <property type="nucleotide sequence ID" value="XM_020691271.1"/>
</dbReference>
<dbReference type="PANTHER" id="PTHR34961">
    <property type="entry name" value="TRANSMEMBRANE PROTEIN"/>
    <property type="match status" value="1"/>
</dbReference>
<protein>
    <submittedName>
        <fullName evidence="2">Uncharacterized protein LOC110011310</fullName>
    </submittedName>
</protein>
<reference evidence="2" key="1">
    <citation type="submission" date="2025-08" db="UniProtKB">
        <authorList>
            <consortium name="RefSeq"/>
        </authorList>
    </citation>
    <scope>IDENTIFICATION</scope>
</reference>
<dbReference type="KEGG" id="sind:110011310"/>
<dbReference type="GeneID" id="110011310"/>